<keyword evidence="5 13" id="KW-0813">Transport</keyword>
<dbReference type="HAMAP" id="MF_00233">
    <property type="entry name" value="LolB"/>
    <property type="match status" value="1"/>
</dbReference>
<comment type="subcellular location">
    <subcellularLocation>
        <location evidence="1 13">Cell outer membrane</location>
        <topology evidence="1 13">Lipid-anchor</topology>
    </subcellularLocation>
</comment>
<keyword evidence="10 13" id="KW-0143">Chaperone</keyword>
<evidence type="ECO:0000256" key="1">
    <source>
        <dbReference type="ARBA" id="ARBA00004459"/>
    </source>
</evidence>
<keyword evidence="7 13" id="KW-0653">Protein transport</keyword>
<evidence type="ECO:0000256" key="7">
    <source>
        <dbReference type="ARBA" id="ARBA00022927"/>
    </source>
</evidence>
<evidence type="ECO:0000256" key="12">
    <source>
        <dbReference type="ARBA" id="ARBA00023288"/>
    </source>
</evidence>
<dbReference type="NCBIfam" id="TIGR00548">
    <property type="entry name" value="lolB"/>
    <property type="match status" value="1"/>
</dbReference>
<protein>
    <recommendedName>
        <fullName evidence="4 13">Outer-membrane lipoprotein LolB</fullName>
    </recommendedName>
</protein>
<dbReference type="Proteomes" id="UP000294841">
    <property type="component" value="Unassembled WGS sequence"/>
</dbReference>
<dbReference type="EMBL" id="SLXI01000002">
    <property type="protein sequence ID" value="TCP13501.1"/>
    <property type="molecule type" value="Genomic_DNA"/>
</dbReference>
<keyword evidence="8 13" id="KW-0472">Membrane</keyword>
<dbReference type="Gene3D" id="2.50.20.10">
    <property type="entry name" value="Lipoprotein localisation LolA/LolB/LppX"/>
    <property type="match status" value="1"/>
</dbReference>
<name>A0A4V2SJ82_9PAST</name>
<evidence type="ECO:0000313" key="15">
    <source>
        <dbReference type="EMBL" id="TCP13501.1"/>
    </source>
</evidence>
<reference evidence="15 16" key="1">
    <citation type="submission" date="2019-03" db="EMBL/GenBank/DDBJ databases">
        <title>Genomic Encyclopedia of Type Strains, Phase IV (KMG-IV): sequencing the most valuable type-strain genomes for metagenomic binning, comparative biology and taxonomic classification.</title>
        <authorList>
            <person name="Goeker M."/>
        </authorList>
    </citation>
    <scope>NUCLEOTIDE SEQUENCE [LARGE SCALE GENOMIC DNA]</scope>
    <source>
        <strain evidence="15 16">DSM 28231</strain>
    </source>
</reference>
<comment type="similarity">
    <text evidence="2 13">Belongs to the LolB family.</text>
</comment>
<evidence type="ECO:0000256" key="3">
    <source>
        <dbReference type="ARBA" id="ARBA00011245"/>
    </source>
</evidence>
<keyword evidence="16" id="KW-1185">Reference proteome</keyword>
<evidence type="ECO:0000256" key="14">
    <source>
        <dbReference type="SAM" id="Phobius"/>
    </source>
</evidence>
<comment type="function">
    <text evidence="13">Plays a critical role in the incorporation of lipoproteins in the outer membrane after they are released by the LolA protein.</text>
</comment>
<proteinExistence type="inferred from homology"/>
<evidence type="ECO:0000256" key="6">
    <source>
        <dbReference type="ARBA" id="ARBA00022729"/>
    </source>
</evidence>
<sequence length="212" mass="24676">MNLLKVIKHIVSIVLISLFVVSCSLNIDNNRPTSIQYIDQNDATWLQHLSKLEAITQYKATGQLGYISSKERFSTQFEWRYNNQNAYSLLISSTLSRSTLLLEMQGNKLTISDNKGNYRSAKEANILLREMIGIEVPLEKLTLWLKGQAERNTQYNVGTNHLLANFSYKVDGTLWTVDYLNYHHKFEIPMPRDILLKNKEQTLKVRIETWEY</sequence>
<dbReference type="InterPro" id="IPR004565">
    <property type="entry name" value="OM_lipoprot_LolB"/>
</dbReference>
<evidence type="ECO:0000256" key="9">
    <source>
        <dbReference type="ARBA" id="ARBA00023139"/>
    </source>
</evidence>
<accession>A0A4V2SJ82</accession>
<organism evidence="15 16">
    <name type="scientific">Bisgaardia hudsonensis</name>
    <dbReference type="NCBI Taxonomy" id="109472"/>
    <lineage>
        <taxon>Bacteria</taxon>
        <taxon>Pseudomonadati</taxon>
        <taxon>Pseudomonadota</taxon>
        <taxon>Gammaproteobacteria</taxon>
        <taxon>Pasteurellales</taxon>
        <taxon>Pasteurellaceae</taxon>
        <taxon>Bisgaardia</taxon>
    </lineage>
</organism>
<dbReference type="CDD" id="cd16326">
    <property type="entry name" value="LolB"/>
    <property type="match status" value="1"/>
</dbReference>
<dbReference type="GO" id="GO:0009279">
    <property type="term" value="C:cell outer membrane"/>
    <property type="evidence" value="ECO:0007669"/>
    <property type="project" value="UniProtKB-SubCell"/>
</dbReference>
<dbReference type="SUPFAM" id="SSF89392">
    <property type="entry name" value="Prokaryotic lipoproteins and lipoprotein localization factors"/>
    <property type="match status" value="1"/>
</dbReference>
<keyword evidence="14" id="KW-1133">Transmembrane helix</keyword>
<dbReference type="InterPro" id="IPR029046">
    <property type="entry name" value="LolA/LolB/LppX"/>
</dbReference>
<dbReference type="GO" id="GO:0044874">
    <property type="term" value="P:lipoprotein localization to outer membrane"/>
    <property type="evidence" value="ECO:0007669"/>
    <property type="project" value="UniProtKB-UniRule"/>
</dbReference>
<evidence type="ECO:0000256" key="4">
    <source>
        <dbReference type="ARBA" id="ARBA00016202"/>
    </source>
</evidence>
<keyword evidence="6 13" id="KW-0732">Signal</keyword>
<evidence type="ECO:0000256" key="13">
    <source>
        <dbReference type="HAMAP-Rule" id="MF_00233"/>
    </source>
</evidence>
<dbReference type="GO" id="GO:0015031">
    <property type="term" value="P:protein transport"/>
    <property type="evidence" value="ECO:0007669"/>
    <property type="project" value="UniProtKB-KW"/>
</dbReference>
<evidence type="ECO:0000256" key="2">
    <source>
        <dbReference type="ARBA" id="ARBA00009696"/>
    </source>
</evidence>
<keyword evidence="9 13" id="KW-0564">Palmitate</keyword>
<dbReference type="Pfam" id="PF03550">
    <property type="entry name" value="LolB"/>
    <property type="match status" value="1"/>
</dbReference>
<evidence type="ECO:0000256" key="8">
    <source>
        <dbReference type="ARBA" id="ARBA00023136"/>
    </source>
</evidence>
<dbReference type="AlphaFoldDB" id="A0A4V2SJ82"/>
<dbReference type="OrthoDB" id="9797618at2"/>
<keyword evidence="11 13" id="KW-0998">Cell outer membrane</keyword>
<comment type="caution">
    <text evidence="15">The sequence shown here is derived from an EMBL/GenBank/DDBJ whole genome shotgun (WGS) entry which is preliminary data.</text>
</comment>
<evidence type="ECO:0000256" key="5">
    <source>
        <dbReference type="ARBA" id="ARBA00022448"/>
    </source>
</evidence>
<feature type="transmembrane region" description="Helical" evidence="14">
    <location>
        <begin position="6"/>
        <end position="27"/>
    </location>
</feature>
<keyword evidence="12 13" id="KW-0449">Lipoprotein</keyword>
<dbReference type="PROSITE" id="PS51257">
    <property type="entry name" value="PROKAR_LIPOPROTEIN"/>
    <property type="match status" value="1"/>
</dbReference>
<evidence type="ECO:0000313" key="16">
    <source>
        <dbReference type="Proteomes" id="UP000294841"/>
    </source>
</evidence>
<evidence type="ECO:0000256" key="10">
    <source>
        <dbReference type="ARBA" id="ARBA00023186"/>
    </source>
</evidence>
<comment type="subunit">
    <text evidence="3 13">Monomer.</text>
</comment>
<evidence type="ECO:0000256" key="11">
    <source>
        <dbReference type="ARBA" id="ARBA00023237"/>
    </source>
</evidence>
<dbReference type="RefSeq" id="WP_132023115.1">
    <property type="nucleotide sequence ID" value="NZ_CP016605.1"/>
</dbReference>
<gene>
    <name evidence="13" type="primary">lolB</name>
    <name evidence="15" type="ORF">EV697_102387</name>
</gene>
<keyword evidence="14" id="KW-0812">Transmembrane</keyword>